<evidence type="ECO:0000313" key="2">
    <source>
        <dbReference type="Proteomes" id="UP001194714"/>
    </source>
</evidence>
<gene>
    <name evidence="1" type="ORF">NEPTK9_000092</name>
</gene>
<organism evidence="1 2">
    <name type="scientific">Candidatus Neptunichlamydia vexilliferae</name>
    <dbReference type="NCBI Taxonomy" id="1651774"/>
    <lineage>
        <taxon>Bacteria</taxon>
        <taxon>Pseudomonadati</taxon>
        <taxon>Chlamydiota</taxon>
        <taxon>Chlamydiia</taxon>
        <taxon>Parachlamydiales</taxon>
        <taxon>Simkaniaceae</taxon>
        <taxon>Candidatus Neptunichlamydia</taxon>
    </lineage>
</organism>
<sequence>MALLNRFKQKLFIIFILGNISLFCGQTSFQKNLSEATTFDQWFTGPLFTPMAITPASSHPALEVTVGVKNQYGFYDSDWSIKNETDLWSIYNYLDLQLGFNSVLGMEFIGSWTNNFSGSASSTRIQDTTVRLGFQVLNEVPGTWVPDFRIILQEVFPTGQHQKLNPKKNETDLTGLGSFQTGLYLAFQKLFKLNEYHSFQMRFSAGYFVPAPVHVKSFNAYGGGFGTRGKIYPGNYISIYSSGEYNLNSRWAIAYDANFQYNFKGRFSGKPGRTTTGEKASVEALEMVQFTLAPEIEHTFTENTGMLLGVWFSVFGKNAPAFASAFFAILHVF</sequence>
<name>A0ABS0AWT7_9BACT</name>
<protein>
    <recommendedName>
        <fullName evidence="3">MetA-pathway of phenol degradation</fullName>
    </recommendedName>
</protein>
<comment type="caution">
    <text evidence="1">The sequence shown here is derived from an EMBL/GenBank/DDBJ whole genome shotgun (WGS) entry which is preliminary data.</text>
</comment>
<evidence type="ECO:0000313" key="1">
    <source>
        <dbReference type="EMBL" id="MBF5058595.1"/>
    </source>
</evidence>
<proteinExistence type="predicted"/>
<accession>A0ABS0AWT7</accession>
<reference evidence="1 2" key="1">
    <citation type="submission" date="2020-01" db="EMBL/GenBank/DDBJ databases">
        <title>Draft genome sequence of Cand. Neptunochlamydia vexilliferae K9.</title>
        <authorList>
            <person name="Schulz F."/>
            <person name="Koestlbacher S."/>
            <person name="Wascher F."/>
            <person name="Pizzetti I."/>
            <person name="Horn M."/>
        </authorList>
    </citation>
    <scope>NUCLEOTIDE SEQUENCE [LARGE SCALE GENOMIC DNA]</scope>
    <source>
        <strain evidence="1 2">K9</strain>
    </source>
</reference>
<evidence type="ECO:0008006" key="3">
    <source>
        <dbReference type="Google" id="ProtNLM"/>
    </source>
</evidence>
<keyword evidence="2" id="KW-1185">Reference proteome</keyword>
<dbReference type="EMBL" id="JAAEJV010000001">
    <property type="protein sequence ID" value="MBF5058595.1"/>
    <property type="molecule type" value="Genomic_DNA"/>
</dbReference>
<dbReference type="Proteomes" id="UP001194714">
    <property type="component" value="Unassembled WGS sequence"/>
</dbReference>